<feature type="region of interest" description="Disordered" evidence="5">
    <location>
        <begin position="96"/>
        <end position="118"/>
    </location>
</feature>
<feature type="compositionally biased region" description="Low complexity" evidence="5">
    <location>
        <begin position="689"/>
        <end position="704"/>
    </location>
</feature>
<evidence type="ECO:0000259" key="6">
    <source>
        <dbReference type="PROSITE" id="PS50003"/>
    </source>
</evidence>
<evidence type="ECO:0000256" key="1">
    <source>
        <dbReference type="ARBA" id="ARBA00004413"/>
    </source>
</evidence>
<dbReference type="Gene3D" id="2.30.29.30">
    <property type="entry name" value="Pleckstrin-homology domain (PH domain)/Phosphotyrosine-binding domain (PTB)"/>
    <property type="match status" value="1"/>
</dbReference>
<evidence type="ECO:0000256" key="2">
    <source>
        <dbReference type="ARBA" id="ARBA00010187"/>
    </source>
</evidence>
<reference evidence="7 8" key="1">
    <citation type="submission" date="2023-08" db="EMBL/GenBank/DDBJ databases">
        <title>A Necator americanus chromosomal reference genome.</title>
        <authorList>
            <person name="Ilik V."/>
            <person name="Petrzelkova K.J."/>
            <person name="Pardy F."/>
            <person name="Fuh T."/>
            <person name="Niatou-Singa F.S."/>
            <person name="Gouil Q."/>
            <person name="Baker L."/>
            <person name="Ritchie M.E."/>
            <person name="Jex A.R."/>
            <person name="Gazzola D."/>
            <person name="Li H."/>
            <person name="Toshio Fujiwara R."/>
            <person name="Zhan B."/>
            <person name="Aroian R.V."/>
            <person name="Pafco B."/>
            <person name="Schwarz E.M."/>
        </authorList>
    </citation>
    <scope>NUCLEOTIDE SEQUENCE [LARGE SCALE GENOMIC DNA]</scope>
    <source>
        <strain evidence="7 8">Aroian</strain>
        <tissue evidence="7">Whole animal</tissue>
    </source>
</reference>
<dbReference type="Proteomes" id="UP001303046">
    <property type="component" value="Unassembled WGS sequence"/>
</dbReference>
<dbReference type="Pfam" id="PF00169">
    <property type="entry name" value="PH"/>
    <property type="match status" value="1"/>
</dbReference>
<dbReference type="InterPro" id="IPR011993">
    <property type="entry name" value="PH-like_dom_sf"/>
</dbReference>
<feature type="domain" description="PH" evidence="6">
    <location>
        <begin position="960"/>
        <end position="1066"/>
    </location>
</feature>
<evidence type="ECO:0000256" key="5">
    <source>
        <dbReference type="SAM" id="MobiDB-lite"/>
    </source>
</evidence>
<dbReference type="EMBL" id="JAVFWL010000002">
    <property type="protein sequence ID" value="KAK6733110.1"/>
    <property type="molecule type" value="Genomic_DNA"/>
</dbReference>
<dbReference type="SMART" id="SM00233">
    <property type="entry name" value="PH"/>
    <property type="match status" value="1"/>
</dbReference>
<dbReference type="PROSITE" id="PS50003">
    <property type="entry name" value="PH_DOMAIN"/>
    <property type="match status" value="1"/>
</dbReference>
<evidence type="ECO:0000256" key="4">
    <source>
        <dbReference type="ARBA" id="ARBA00023136"/>
    </source>
</evidence>
<gene>
    <name evidence="7" type="primary">Necator_chrII.g4881</name>
    <name evidence="7" type="ORF">RB195_017089</name>
</gene>
<keyword evidence="3" id="KW-1003">Cell membrane</keyword>
<protein>
    <recommendedName>
        <fullName evidence="6">PH domain-containing protein</fullName>
    </recommendedName>
</protein>
<dbReference type="SUPFAM" id="SSF48371">
    <property type="entry name" value="ARM repeat"/>
    <property type="match status" value="1"/>
</dbReference>
<keyword evidence="8" id="KW-1185">Reference proteome</keyword>
<feature type="region of interest" description="Disordered" evidence="5">
    <location>
        <begin position="654"/>
        <end position="729"/>
    </location>
</feature>
<name>A0ABR1C6P7_NECAM</name>
<dbReference type="PANTHER" id="PTHR21630:SF10">
    <property type="entry name" value="VENTRICULAR ZONE-EXPRESSED PH DOMAIN-CONTAINING PROTEIN HOMOLOG 1"/>
    <property type="match status" value="1"/>
</dbReference>
<evidence type="ECO:0000313" key="8">
    <source>
        <dbReference type="Proteomes" id="UP001303046"/>
    </source>
</evidence>
<dbReference type="InterPro" id="IPR016024">
    <property type="entry name" value="ARM-type_fold"/>
</dbReference>
<comment type="subcellular location">
    <subcellularLocation>
        <location evidence="1">Cell membrane</location>
        <topology evidence="1">Peripheral membrane protein</topology>
        <orientation evidence="1">Cytoplasmic side</orientation>
    </subcellularLocation>
</comment>
<evidence type="ECO:0000313" key="7">
    <source>
        <dbReference type="EMBL" id="KAK6733110.1"/>
    </source>
</evidence>
<dbReference type="SUPFAM" id="SSF50729">
    <property type="entry name" value="PH domain-like"/>
    <property type="match status" value="1"/>
</dbReference>
<proteinExistence type="inferred from homology"/>
<organism evidence="7 8">
    <name type="scientific">Necator americanus</name>
    <name type="common">Human hookworm</name>
    <dbReference type="NCBI Taxonomy" id="51031"/>
    <lineage>
        <taxon>Eukaryota</taxon>
        <taxon>Metazoa</taxon>
        <taxon>Ecdysozoa</taxon>
        <taxon>Nematoda</taxon>
        <taxon>Chromadorea</taxon>
        <taxon>Rhabditida</taxon>
        <taxon>Rhabditina</taxon>
        <taxon>Rhabditomorpha</taxon>
        <taxon>Strongyloidea</taxon>
        <taxon>Ancylostomatidae</taxon>
        <taxon>Bunostominae</taxon>
        <taxon>Necator</taxon>
    </lineage>
</organism>
<sequence>MMFDNEDWPSKCRRMFAQLHTFPRGYMNNVDGSKKDSSISKWSNENVKSSAAAVHHLRVLPSMLLGDHPGVFPESDQKYVLQRVLQSKLRGGCCSGNGGGGERSTAPSPPPPLLTSSSSSSVAAAAAAAAVLETETTAGAVTSAAAAYPLRIHDRHAIRVSLTLCTPAFTYCLRLPSICAIDAKKTHSRTMHPLMTSVLAQRQLNAAGQLFTLSDYDVITDLHTAFSRLKEIFNTPHYVDRRVDQSVVEIVIARITAAIRETGCIETYSAELVDVLDSCLNHPMTVLNSEGEWVDSPHCKIASDLLSSLFLHYAKRSVMTLTLPVAMKAVGSSNQELVRNTTSYISLAAIHNGKALSHYALQIISYIINGNLSLLRVLPQVYADNREPFHAHIPQLLSVLRDADCSEKLSLLQLASMIANEKPDLLIPHLPLFDQYLLSPSTCTAVLNIYMSLISQGRAHALASFLPTLSQACQLPAFSGNLATIYKIMGNIGRVSLPLASDVLDELVRNAQNIDDQQLLSSVLTEIERVGEAWPSALRPHIETLRAIGRGYNKRVIDRILALVGNSTRPSMNGDITVISIVNGEKNSSDSLLTKIYPRPNGSEIISRSAKAVAAKRRQVTAGPRTVFPVCESPADSSALELDRNTHSLAMQYQNRSSGSLPRRAGHGSTSHSLQGMRSTSENAGSRDLSQSSVTASSLAASTQIQPKTQTLPAGFSPTTQIQIGKDGRVRPVAGTRRAANWASGYETTFPANAGPVTTTKMNPLSEEEERQWAKSVDRSDVVLQFVDHRRNKIRRYIGDVSSRFPIPIQCTVEGSKSSKHRMIVHFTCQVHSAYCVFHDDYMFAFKTKFAAAWLHLMFLQMQSTSIENDCGVVSQSAAPFLTLARCWQCLPSRITKDKAFVTLVTSAFPTPKDQDKLYKELEEASFFDCFSLDGPSNRWSCFSCSHPDRVKSFVEDGSQRVLEGQLKEKKGRWRFLRRWHTKYFTLSSAALTCSSEQASESQTLLPAIDLRSIRSVRSLSRGRKSRKSLRRAFEIFTSDNTSVVLKATDEKKAEEWLQYLQIAVAHAKRDNGS</sequence>
<feature type="compositionally biased region" description="Polar residues" evidence="5">
    <location>
        <begin position="668"/>
        <end position="684"/>
    </location>
</feature>
<keyword evidence="4" id="KW-0472">Membrane</keyword>
<dbReference type="PANTHER" id="PTHR21630">
    <property type="entry name" value="VEPH-A/MELTED"/>
    <property type="match status" value="1"/>
</dbReference>
<evidence type="ECO:0000256" key="3">
    <source>
        <dbReference type="ARBA" id="ARBA00022475"/>
    </source>
</evidence>
<comment type="caution">
    <text evidence="7">The sequence shown here is derived from an EMBL/GenBank/DDBJ whole genome shotgun (WGS) entry which is preliminary data.</text>
</comment>
<feature type="compositionally biased region" description="Polar residues" evidence="5">
    <location>
        <begin position="705"/>
        <end position="723"/>
    </location>
</feature>
<comment type="similarity">
    <text evidence="2">Belongs to the MELT/VEPH family.</text>
</comment>
<dbReference type="InterPro" id="IPR001849">
    <property type="entry name" value="PH_domain"/>
</dbReference>
<accession>A0ABR1C6P7</accession>
<dbReference type="InterPro" id="IPR039888">
    <property type="entry name" value="Melted-like"/>
</dbReference>